<organism evidence="1 2">
    <name type="scientific">Nibea albiflora</name>
    <name type="common">Yellow drum</name>
    <name type="synonym">Corvina albiflora</name>
    <dbReference type="NCBI Taxonomy" id="240163"/>
    <lineage>
        <taxon>Eukaryota</taxon>
        <taxon>Metazoa</taxon>
        <taxon>Chordata</taxon>
        <taxon>Craniata</taxon>
        <taxon>Vertebrata</taxon>
        <taxon>Euteleostomi</taxon>
        <taxon>Actinopterygii</taxon>
        <taxon>Neopterygii</taxon>
        <taxon>Teleostei</taxon>
        <taxon>Neoteleostei</taxon>
        <taxon>Acanthomorphata</taxon>
        <taxon>Eupercaria</taxon>
        <taxon>Sciaenidae</taxon>
        <taxon>Nibea</taxon>
    </lineage>
</organism>
<dbReference type="Proteomes" id="UP000805704">
    <property type="component" value="Chromosome 20"/>
</dbReference>
<comment type="caution">
    <text evidence="1">The sequence shown here is derived from an EMBL/GenBank/DDBJ whole genome shotgun (WGS) entry which is preliminary data.</text>
</comment>
<evidence type="ECO:0000313" key="1">
    <source>
        <dbReference type="EMBL" id="KAG8006880.1"/>
    </source>
</evidence>
<sequence>METESTEAPPGPTVSPTARRKSWRRATITRRSLPALPNLYQIEHMDKEWACLAKRIRSEPQGHHLPVNAARLQAESESWEALLNKHRSKAEEMERKVEQGQERGISLDTTSVARSSQYHFIQSKPDYRGLLCRQQPMLHTMTMIVC</sequence>
<accession>A0ACB7EXT1</accession>
<proteinExistence type="predicted"/>
<gene>
    <name evidence="1" type="ORF">GBF38_022935</name>
</gene>
<dbReference type="EMBL" id="CM024808">
    <property type="protein sequence ID" value="KAG8006880.1"/>
    <property type="molecule type" value="Genomic_DNA"/>
</dbReference>
<evidence type="ECO:0000313" key="2">
    <source>
        <dbReference type="Proteomes" id="UP000805704"/>
    </source>
</evidence>
<keyword evidence="2" id="KW-1185">Reference proteome</keyword>
<reference evidence="1" key="1">
    <citation type="submission" date="2020-04" db="EMBL/GenBank/DDBJ databases">
        <title>A chromosome-scale assembly and high-density genetic map of the yellow drum (Nibea albiflora) genome.</title>
        <authorList>
            <person name="Xu D."/>
            <person name="Zhang W."/>
            <person name="Chen R."/>
            <person name="Tan P."/>
            <person name="Wang L."/>
            <person name="Song H."/>
            <person name="Tian L."/>
            <person name="Zhu Q."/>
            <person name="Wang B."/>
        </authorList>
    </citation>
    <scope>NUCLEOTIDE SEQUENCE</scope>
    <source>
        <strain evidence="1">ZJHYS-2018</strain>
    </source>
</reference>
<protein>
    <submittedName>
        <fullName evidence="1">Uncharacterized protein</fullName>
    </submittedName>
</protein>
<feature type="non-terminal residue" evidence="1">
    <location>
        <position position="146"/>
    </location>
</feature>
<name>A0ACB7EXT1_NIBAL</name>